<dbReference type="InterPro" id="IPR019096">
    <property type="entry name" value="YopX_protein"/>
</dbReference>
<reference evidence="3 4" key="1">
    <citation type="submission" date="2016-10" db="EMBL/GenBank/DDBJ databases">
        <authorList>
            <person name="Varghese N."/>
            <person name="Submissions S."/>
        </authorList>
    </citation>
    <scope>NUCLEOTIDE SEQUENCE [LARGE SCALE GENOMIC DNA]</scope>
    <source>
        <strain evidence="3 4">NLAE-zl-C196</strain>
    </source>
</reference>
<dbReference type="SUPFAM" id="SSF159006">
    <property type="entry name" value="YopX-like"/>
    <property type="match status" value="1"/>
</dbReference>
<dbReference type="EMBL" id="FOIO01000020">
    <property type="protein sequence ID" value="SET71568.1"/>
    <property type="molecule type" value="Genomic_DNA"/>
</dbReference>
<dbReference type="AlphaFoldDB" id="A0A1I0GKU7"/>
<evidence type="ECO:0000313" key="2">
    <source>
        <dbReference type="EMBL" id="QIX89229.1"/>
    </source>
</evidence>
<evidence type="ECO:0000259" key="1">
    <source>
        <dbReference type="Pfam" id="PF09643"/>
    </source>
</evidence>
<sequence length="133" mass="15784">MDRYLCKAKRLDNAEWEKGYYVKCRGHHYILPVYDDDHGYDERYAEWIEIDPKTVCQYAGITDKNGREIWENDIIYHDAIKAVGKVMWYTEDYIGFAVDDIDDSYQQYTLEMFANADVVGNIFDNPDLLYPQN</sequence>
<reference evidence="2 5" key="2">
    <citation type="submission" date="2019-11" db="EMBL/GenBank/DDBJ databases">
        <title>FDA dAtabase for Regulatory Grade micrObial Sequences (FDA-ARGOS): Supporting development and validation of Infectious Disease Dx tests.</title>
        <authorList>
            <person name="Turner S."/>
            <person name="Byrd R."/>
            <person name="Tallon L."/>
            <person name="Sadzewicz L."/>
            <person name="Vavikolanu K."/>
            <person name="Mehta A."/>
            <person name="Aluvathingal J."/>
            <person name="Nadendla S."/>
            <person name="Myers T."/>
            <person name="Yan Y."/>
            <person name="Sichtig H."/>
        </authorList>
    </citation>
    <scope>NUCLEOTIDE SEQUENCE [LARGE SCALE GENOMIC DNA]</scope>
    <source>
        <strain evidence="2 5">FDAARGOS_739</strain>
    </source>
</reference>
<dbReference type="Proteomes" id="UP000501069">
    <property type="component" value="Chromosome"/>
</dbReference>
<dbReference type="Pfam" id="PF09643">
    <property type="entry name" value="YopX"/>
    <property type="match status" value="1"/>
</dbReference>
<proteinExistence type="predicted"/>
<feature type="domain" description="YopX protein" evidence="1">
    <location>
        <begin position="46"/>
        <end position="129"/>
    </location>
</feature>
<dbReference type="GeneID" id="57959667"/>
<name>A0A1I0GKU7_9FIRM</name>
<accession>A0A1I0GKU7</accession>
<evidence type="ECO:0000313" key="5">
    <source>
        <dbReference type="Proteomes" id="UP000501069"/>
    </source>
</evidence>
<dbReference type="Gene3D" id="2.30.30.290">
    <property type="entry name" value="YopX-like domains"/>
    <property type="match status" value="1"/>
</dbReference>
<evidence type="ECO:0000313" key="3">
    <source>
        <dbReference type="EMBL" id="SET71568.1"/>
    </source>
</evidence>
<dbReference type="RefSeq" id="WP_002588689.1">
    <property type="nucleotide sequence ID" value="NZ_CABKQO010000001.1"/>
</dbReference>
<evidence type="ECO:0000313" key="4">
    <source>
        <dbReference type="Proteomes" id="UP000182121"/>
    </source>
</evidence>
<dbReference type="InterPro" id="IPR023385">
    <property type="entry name" value="YopX-like_C"/>
</dbReference>
<organism evidence="3 4">
    <name type="scientific">Enterocloster clostridioformis</name>
    <dbReference type="NCBI Taxonomy" id="1531"/>
    <lineage>
        <taxon>Bacteria</taxon>
        <taxon>Bacillati</taxon>
        <taxon>Bacillota</taxon>
        <taxon>Clostridia</taxon>
        <taxon>Lachnospirales</taxon>
        <taxon>Lachnospiraceae</taxon>
        <taxon>Enterocloster</taxon>
    </lineage>
</organism>
<gene>
    <name evidence="2" type="ORF">FOC47_00695</name>
    <name evidence="3" type="ORF">SAMN05216521_102054</name>
</gene>
<dbReference type="EMBL" id="CP050964">
    <property type="protein sequence ID" value="QIX89229.1"/>
    <property type="molecule type" value="Genomic_DNA"/>
</dbReference>
<dbReference type="Proteomes" id="UP000182121">
    <property type="component" value="Unassembled WGS sequence"/>
</dbReference>
<protein>
    <submittedName>
        <fullName evidence="3">Phage uncharacterized protein TIGR01671</fullName>
    </submittedName>
</protein>